<dbReference type="EMBL" id="PCXU01000012">
    <property type="protein sequence ID" value="PIR43753.1"/>
    <property type="molecule type" value="Genomic_DNA"/>
</dbReference>
<comment type="caution">
    <text evidence="1">The sequence shown here is derived from an EMBL/GenBank/DDBJ whole genome shotgun (WGS) entry which is preliminary data.</text>
</comment>
<name>A0A2H0RB92_UNCKA</name>
<protein>
    <recommendedName>
        <fullName evidence="3">Ribbon-helix-helix protein CopG domain-containing protein</fullName>
    </recommendedName>
</protein>
<gene>
    <name evidence="1" type="ORF">COV24_01195</name>
</gene>
<organism evidence="1 2">
    <name type="scientific">candidate division WWE3 bacterium CG10_big_fil_rev_8_21_14_0_10_32_10</name>
    <dbReference type="NCBI Taxonomy" id="1975090"/>
    <lineage>
        <taxon>Bacteria</taxon>
        <taxon>Katanobacteria</taxon>
    </lineage>
</organism>
<evidence type="ECO:0000313" key="1">
    <source>
        <dbReference type="EMBL" id="PIR43753.1"/>
    </source>
</evidence>
<accession>A0A2H0RB92</accession>
<evidence type="ECO:0008006" key="3">
    <source>
        <dbReference type="Google" id="ProtNLM"/>
    </source>
</evidence>
<dbReference type="AlphaFoldDB" id="A0A2H0RB92"/>
<sequence>MPKEKKLNSKIKTTVRINTYLKRLAEEKAKKEGLKLQFIVNEALRLYLTSQKKDKSWVDKLAVRDVGKIKYPLTRENFYKSDEELD</sequence>
<dbReference type="Proteomes" id="UP000230214">
    <property type="component" value="Unassembled WGS sequence"/>
</dbReference>
<proteinExistence type="predicted"/>
<reference evidence="1 2" key="1">
    <citation type="submission" date="2017-09" db="EMBL/GenBank/DDBJ databases">
        <title>Depth-based differentiation of microbial function through sediment-hosted aquifers and enrichment of novel symbionts in the deep terrestrial subsurface.</title>
        <authorList>
            <person name="Probst A.J."/>
            <person name="Ladd B."/>
            <person name="Jarett J.K."/>
            <person name="Geller-Mcgrath D.E."/>
            <person name="Sieber C.M."/>
            <person name="Emerson J.B."/>
            <person name="Anantharaman K."/>
            <person name="Thomas B.C."/>
            <person name="Malmstrom R."/>
            <person name="Stieglmeier M."/>
            <person name="Klingl A."/>
            <person name="Woyke T."/>
            <person name="Ryan C.M."/>
            <person name="Banfield J.F."/>
        </authorList>
    </citation>
    <scope>NUCLEOTIDE SEQUENCE [LARGE SCALE GENOMIC DNA]</scope>
    <source>
        <strain evidence="1">CG10_big_fil_rev_8_21_14_0_10_32_10</strain>
    </source>
</reference>
<evidence type="ECO:0000313" key="2">
    <source>
        <dbReference type="Proteomes" id="UP000230214"/>
    </source>
</evidence>